<dbReference type="PANTHER" id="PTHR43625:SF78">
    <property type="entry name" value="PYRIDOXAL REDUCTASE-RELATED"/>
    <property type="match status" value="1"/>
</dbReference>
<dbReference type="InterPro" id="IPR023210">
    <property type="entry name" value="NADP_OxRdtase_dom"/>
</dbReference>
<dbReference type="GO" id="GO:0016491">
    <property type="term" value="F:oxidoreductase activity"/>
    <property type="evidence" value="ECO:0007669"/>
    <property type="project" value="UniProtKB-KW"/>
</dbReference>
<dbReference type="AlphaFoldDB" id="A0A2K0TQW0"/>
<dbReference type="CDD" id="cd19077">
    <property type="entry name" value="AKR_AKR8A1-2"/>
    <property type="match status" value="1"/>
</dbReference>
<gene>
    <name evidence="3" type="ORF">TGAMA5MH_00952</name>
</gene>
<dbReference type="GO" id="GO:0005737">
    <property type="term" value="C:cytoplasm"/>
    <property type="evidence" value="ECO:0007669"/>
    <property type="project" value="TreeGrafter"/>
</dbReference>
<dbReference type="Gene3D" id="3.20.20.100">
    <property type="entry name" value="NADP-dependent oxidoreductase domain"/>
    <property type="match status" value="1"/>
</dbReference>
<name>A0A2K0TQW0_9HYPO</name>
<reference evidence="3 4" key="1">
    <citation type="submission" date="2017-02" db="EMBL/GenBank/DDBJ databases">
        <title>Genomes of Trichoderma spp. with biocontrol activity.</title>
        <authorList>
            <person name="Gardiner D."/>
            <person name="Kazan K."/>
            <person name="Vos C."/>
            <person name="Harvey P."/>
        </authorList>
    </citation>
    <scope>NUCLEOTIDE SEQUENCE [LARGE SCALE GENOMIC DNA]</scope>
    <source>
        <strain evidence="3 4">A5MH</strain>
    </source>
</reference>
<dbReference type="EMBL" id="MTYH01000012">
    <property type="protein sequence ID" value="PNP47900.1"/>
    <property type="molecule type" value="Genomic_DNA"/>
</dbReference>
<protein>
    <recommendedName>
        <fullName evidence="2">NADP-dependent oxidoreductase domain-containing protein</fullName>
    </recommendedName>
</protein>
<keyword evidence="1" id="KW-0560">Oxidoreductase</keyword>
<comment type="caution">
    <text evidence="3">The sequence shown here is derived from an EMBL/GenBank/DDBJ whole genome shotgun (WGS) entry which is preliminary data.</text>
</comment>
<dbReference type="OrthoDB" id="37537at2759"/>
<dbReference type="InterPro" id="IPR050791">
    <property type="entry name" value="Aldo-Keto_reductase"/>
</dbReference>
<proteinExistence type="predicted"/>
<evidence type="ECO:0000313" key="3">
    <source>
        <dbReference type="EMBL" id="PNP47900.1"/>
    </source>
</evidence>
<dbReference type="PANTHER" id="PTHR43625">
    <property type="entry name" value="AFLATOXIN B1 ALDEHYDE REDUCTASE"/>
    <property type="match status" value="1"/>
</dbReference>
<dbReference type="InterPro" id="IPR036812">
    <property type="entry name" value="NAD(P)_OxRdtase_dom_sf"/>
</dbReference>
<dbReference type="SUPFAM" id="SSF51430">
    <property type="entry name" value="NAD(P)-linked oxidoreductase"/>
    <property type="match status" value="1"/>
</dbReference>
<evidence type="ECO:0000259" key="2">
    <source>
        <dbReference type="Pfam" id="PF00248"/>
    </source>
</evidence>
<dbReference type="Pfam" id="PF00248">
    <property type="entry name" value="Aldo_ket_red"/>
    <property type="match status" value="1"/>
</dbReference>
<feature type="domain" description="NADP-dependent oxidoreductase" evidence="2">
    <location>
        <begin position="11"/>
        <end position="310"/>
    </location>
</feature>
<evidence type="ECO:0000313" key="4">
    <source>
        <dbReference type="Proteomes" id="UP000236546"/>
    </source>
</evidence>
<sequence length="329" mass="35928">MVKFLDKEVGPIGFGLMGFTWRANPPPLEQALATMKAAVENGLTMWNGGEFYGTPEYNSMTIIKAYFTKYPEDADKVFLAMKGGVNLEAIRPDGSPENIRRSLDNILAQLDGKKKVDAFCCARRDPSYPLDITFGVIQREYIDTGKIGAIMLSECGVDTIKEAVKVAKIVAAEVELSLFTPDILKNGIAAALKEHDIPIIAYSPIGKGMLSGEFKSQEDVKKLGMVANFPRFQGEGFEHNLKLVQQVEAVASDKACTPAQLAINWVRSMSADPELPLVIPIPGATTVARVEENSKVVELTEEDRQSLTSLAKNFETAGARYPSHVPTNT</sequence>
<dbReference type="Proteomes" id="UP000236546">
    <property type="component" value="Unassembled WGS sequence"/>
</dbReference>
<accession>A0A2K0TQW0</accession>
<organism evidence="3 4">
    <name type="scientific">Trichoderma gamsii</name>
    <dbReference type="NCBI Taxonomy" id="398673"/>
    <lineage>
        <taxon>Eukaryota</taxon>
        <taxon>Fungi</taxon>
        <taxon>Dikarya</taxon>
        <taxon>Ascomycota</taxon>
        <taxon>Pezizomycotina</taxon>
        <taxon>Sordariomycetes</taxon>
        <taxon>Hypocreomycetidae</taxon>
        <taxon>Hypocreales</taxon>
        <taxon>Hypocreaceae</taxon>
        <taxon>Trichoderma</taxon>
    </lineage>
</organism>
<evidence type="ECO:0000256" key="1">
    <source>
        <dbReference type="ARBA" id="ARBA00023002"/>
    </source>
</evidence>